<comment type="caution">
    <text evidence="2">The sequence shown here is derived from an EMBL/GenBank/DDBJ whole genome shotgun (WGS) entry which is preliminary data.</text>
</comment>
<evidence type="ECO:0000313" key="3">
    <source>
        <dbReference type="Proteomes" id="UP000299102"/>
    </source>
</evidence>
<gene>
    <name evidence="2" type="ORF">EVAR_55840_1</name>
</gene>
<name>A0A4C1YY45_EUMVA</name>
<dbReference type="Proteomes" id="UP000299102">
    <property type="component" value="Unassembled WGS sequence"/>
</dbReference>
<protein>
    <submittedName>
        <fullName evidence="2">Uncharacterized protein</fullName>
    </submittedName>
</protein>
<proteinExistence type="predicted"/>
<evidence type="ECO:0000256" key="1">
    <source>
        <dbReference type="SAM" id="MobiDB-lite"/>
    </source>
</evidence>
<organism evidence="2 3">
    <name type="scientific">Eumeta variegata</name>
    <name type="common">Bagworm moth</name>
    <name type="synonym">Eumeta japonica</name>
    <dbReference type="NCBI Taxonomy" id="151549"/>
    <lineage>
        <taxon>Eukaryota</taxon>
        <taxon>Metazoa</taxon>
        <taxon>Ecdysozoa</taxon>
        <taxon>Arthropoda</taxon>
        <taxon>Hexapoda</taxon>
        <taxon>Insecta</taxon>
        <taxon>Pterygota</taxon>
        <taxon>Neoptera</taxon>
        <taxon>Endopterygota</taxon>
        <taxon>Lepidoptera</taxon>
        <taxon>Glossata</taxon>
        <taxon>Ditrysia</taxon>
        <taxon>Tineoidea</taxon>
        <taxon>Psychidae</taxon>
        <taxon>Oiketicinae</taxon>
        <taxon>Eumeta</taxon>
    </lineage>
</organism>
<feature type="region of interest" description="Disordered" evidence="1">
    <location>
        <begin position="65"/>
        <end position="99"/>
    </location>
</feature>
<sequence length="99" mass="10982">MNIIRNEYGNCDAHMSCIRNCPLAGVGPIKGRQSQWSLRYDRESVYRAQALLRSCAMTARARGWLGDGTSMTPASMDPKKGPLPPEPSGLYPRREDARA</sequence>
<dbReference type="AlphaFoldDB" id="A0A4C1YY45"/>
<evidence type="ECO:0000313" key="2">
    <source>
        <dbReference type="EMBL" id="GBP79704.1"/>
    </source>
</evidence>
<accession>A0A4C1YY45</accession>
<reference evidence="2 3" key="1">
    <citation type="journal article" date="2019" name="Commun. Biol.">
        <title>The bagworm genome reveals a unique fibroin gene that provides high tensile strength.</title>
        <authorList>
            <person name="Kono N."/>
            <person name="Nakamura H."/>
            <person name="Ohtoshi R."/>
            <person name="Tomita M."/>
            <person name="Numata K."/>
            <person name="Arakawa K."/>
        </authorList>
    </citation>
    <scope>NUCLEOTIDE SEQUENCE [LARGE SCALE GENOMIC DNA]</scope>
</reference>
<dbReference type="EMBL" id="BGZK01001425">
    <property type="protein sequence ID" value="GBP79704.1"/>
    <property type="molecule type" value="Genomic_DNA"/>
</dbReference>
<keyword evidence="3" id="KW-1185">Reference proteome</keyword>